<evidence type="ECO:0000313" key="4">
    <source>
        <dbReference type="Proteomes" id="UP000244005"/>
    </source>
</evidence>
<proteinExistence type="predicted"/>
<dbReference type="GO" id="GO:0030246">
    <property type="term" value="F:carbohydrate binding"/>
    <property type="evidence" value="ECO:0007669"/>
    <property type="project" value="InterPro"/>
</dbReference>
<feature type="domain" description="GH15-like" evidence="2">
    <location>
        <begin position="290"/>
        <end position="356"/>
    </location>
</feature>
<dbReference type="GO" id="GO:0005975">
    <property type="term" value="P:carbohydrate metabolic process"/>
    <property type="evidence" value="ECO:0007669"/>
    <property type="project" value="InterPro"/>
</dbReference>
<dbReference type="Pfam" id="PF00723">
    <property type="entry name" value="Glyco_hydro_15"/>
    <property type="match status" value="2"/>
</dbReference>
<name>A0A2R6W268_MARPO</name>
<dbReference type="EMBL" id="KZ772847">
    <property type="protein sequence ID" value="PTQ27952.1"/>
    <property type="molecule type" value="Genomic_DNA"/>
</dbReference>
<dbReference type="InterPro" id="IPR012341">
    <property type="entry name" value="6hp_glycosidase-like_sf"/>
</dbReference>
<dbReference type="InterPro" id="IPR008928">
    <property type="entry name" value="6-hairpin_glycosidase_sf"/>
</dbReference>
<dbReference type="InterPro" id="IPR014718">
    <property type="entry name" value="GH-type_carb-bd"/>
</dbReference>
<feature type="region of interest" description="Disordered" evidence="1">
    <location>
        <begin position="180"/>
        <end position="205"/>
    </location>
</feature>
<dbReference type="Gene3D" id="1.50.10.10">
    <property type="match status" value="1"/>
</dbReference>
<evidence type="ECO:0000256" key="1">
    <source>
        <dbReference type="SAM" id="MobiDB-lite"/>
    </source>
</evidence>
<gene>
    <name evidence="3" type="ORF">MARPO_0178s0005</name>
</gene>
<dbReference type="Gene3D" id="2.70.98.10">
    <property type="match status" value="1"/>
</dbReference>
<dbReference type="PANTHER" id="PTHR31616:SF0">
    <property type="entry name" value="GLUCAN 1,4-ALPHA-GLUCOSIDASE"/>
    <property type="match status" value="1"/>
</dbReference>
<feature type="compositionally biased region" description="Low complexity" evidence="1">
    <location>
        <begin position="180"/>
        <end position="194"/>
    </location>
</feature>
<dbReference type="Gramene" id="Mp3g24490.1">
    <property type="protein sequence ID" value="Mp3g24490.1.cds1"/>
    <property type="gene ID" value="Mp3g24490"/>
</dbReference>
<dbReference type="PANTHER" id="PTHR31616">
    <property type="entry name" value="TREHALASE"/>
    <property type="match status" value="1"/>
</dbReference>
<reference evidence="4" key="1">
    <citation type="journal article" date="2017" name="Cell">
        <title>Insights into land plant evolution garnered from the Marchantia polymorpha genome.</title>
        <authorList>
            <person name="Bowman J.L."/>
            <person name="Kohchi T."/>
            <person name="Yamato K.T."/>
            <person name="Jenkins J."/>
            <person name="Shu S."/>
            <person name="Ishizaki K."/>
            <person name="Yamaoka S."/>
            <person name="Nishihama R."/>
            <person name="Nakamura Y."/>
            <person name="Berger F."/>
            <person name="Adam C."/>
            <person name="Aki S.S."/>
            <person name="Althoff F."/>
            <person name="Araki T."/>
            <person name="Arteaga-Vazquez M.A."/>
            <person name="Balasubrmanian S."/>
            <person name="Barry K."/>
            <person name="Bauer D."/>
            <person name="Boehm C.R."/>
            <person name="Briginshaw L."/>
            <person name="Caballero-Perez J."/>
            <person name="Catarino B."/>
            <person name="Chen F."/>
            <person name="Chiyoda S."/>
            <person name="Chovatia M."/>
            <person name="Davies K.M."/>
            <person name="Delmans M."/>
            <person name="Demura T."/>
            <person name="Dierschke T."/>
            <person name="Dolan L."/>
            <person name="Dorantes-Acosta A.E."/>
            <person name="Eklund D.M."/>
            <person name="Florent S.N."/>
            <person name="Flores-Sandoval E."/>
            <person name="Fujiyama A."/>
            <person name="Fukuzawa H."/>
            <person name="Galik B."/>
            <person name="Grimanelli D."/>
            <person name="Grimwood J."/>
            <person name="Grossniklaus U."/>
            <person name="Hamada T."/>
            <person name="Haseloff J."/>
            <person name="Hetherington A.J."/>
            <person name="Higo A."/>
            <person name="Hirakawa Y."/>
            <person name="Hundley H.N."/>
            <person name="Ikeda Y."/>
            <person name="Inoue K."/>
            <person name="Inoue S.I."/>
            <person name="Ishida S."/>
            <person name="Jia Q."/>
            <person name="Kakita M."/>
            <person name="Kanazawa T."/>
            <person name="Kawai Y."/>
            <person name="Kawashima T."/>
            <person name="Kennedy M."/>
            <person name="Kinose K."/>
            <person name="Kinoshita T."/>
            <person name="Kohara Y."/>
            <person name="Koide E."/>
            <person name="Komatsu K."/>
            <person name="Kopischke S."/>
            <person name="Kubo M."/>
            <person name="Kyozuka J."/>
            <person name="Lagercrantz U."/>
            <person name="Lin S.S."/>
            <person name="Lindquist E."/>
            <person name="Lipzen A.M."/>
            <person name="Lu C.W."/>
            <person name="De Luna E."/>
            <person name="Martienssen R.A."/>
            <person name="Minamino N."/>
            <person name="Mizutani M."/>
            <person name="Mizutani M."/>
            <person name="Mochizuki N."/>
            <person name="Monte I."/>
            <person name="Mosher R."/>
            <person name="Nagasaki H."/>
            <person name="Nakagami H."/>
            <person name="Naramoto S."/>
            <person name="Nishitani K."/>
            <person name="Ohtani M."/>
            <person name="Okamoto T."/>
            <person name="Okumura M."/>
            <person name="Phillips J."/>
            <person name="Pollak B."/>
            <person name="Reinders A."/>
            <person name="Rovekamp M."/>
            <person name="Sano R."/>
            <person name="Sawa S."/>
            <person name="Schmid M.W."/>
            <person name="Shirakawa M."/>
            <person name="Solano R."/>
            <person name="Spunde A."/>
            <person name="Suetsugu N."/>
            <person name="Sugano S."/>
            <person name="Sugiyama A."/>
            <person name="Sun R."/>
            <person name="Suzuki Y."/>
            <person name="Takenaka M."/>
            <person name="Takezawa D."/>
            <person name="Tomogane H."/>
            <person name="Tsuzuki M."/>
            <person name="Ueda T."/>
            <person name="Umeda M."/>
            <person name="Ward J.M."/>
            <person name="Watanabe Y."/>
            <person name="Yazaki K."/>
            <person name="Yokoyama R."/>
            <person name="Yoshitake Y."/>
            <person name="Yotsui I."/>
            <person name="Zachgo S."/>
            <person name="Schmutz J."/>
        </authorList>
    </citation>
    <scope>NUCLEOTIDE SEQUENCE [LARGE SCALE GENOMIC DNA]</scope>
    <source>
        <strain evidence="4">Tak-1</strain>
    </source>
</reference>
<feature type="domain" description="GH15-like" evidence="2">
    <location>
        <begin position="380"/>
        <end position="609"/>
    </location>
</feature>
<dbReference type="GO" id="GO:0004553">
    <property type="term" value="F:hydrolase activity, hydrolyzing O-glycosyl compounds"/>
    <property type="evidence" value="ECO:0000318"/>
    <property type="project" value="GO_Central"/>
</dbReference>
<keyword evidence="4" id="KW-1185">Reference proteome</keyword>
<evidence type="ECO:0000313" key="3">
    <source>
        <dbReference type="EMBL" id="PTQ27952.1"/>
    </source>
</evidence>
<protein>
    <recommendedName>
        <fullName evidence="2">GH15-like domain-containing protein</fullName>
    </recommendedName>
</protein>
<evidence type="ECO:0000259" key="2">
    <source>
        <dbReference type="Pfam" id="PF00723"/>
    </source>
</evidence>
<dbReference type="SMR" id="A0A2R6W268"/>
<accession>A0A2R6W268</accession>
<dbReference type="OrthoDB" id="5079793at2759"/>
<dbReference type="InterPro" id="IPR011613">
    <property type="entry name" value="GH15-like"/>
</dbReference>
<dbReference type="AlphaFoldDB" id="A0A2R6W268"/>
<organism evidence="3 4">
    <name type="scientific">Marchantia polymorpha</name>
    <name type="common">Common liverwort</name>
    <name type="synonym">Marchantia aquatica</name>
    <dbReference type="NCBI Taxonomy" id="3197"/>
    <lineage>
        <taxon>Eukaryota</taxon>
        <taxon>Viridiplantae</taxon>
        <taxon>Streptophyta</taxon>
        <taxon>Embryophyta</taxon>
        <taxon>Marchantiophyta</taxon>
        <taxon>Marchantiopsida</taxon>
        <taxon>Marchantiidae</taxon>
        <taxon>Marchantiales</taxon>
        <taxon>Marchantiaceae</taxon>
        <taxon>Marchantia</taxon>
    </lineage>
</organism>
<dbReference type="SUPFAM" id="SSF48208">
    <property type="entry name" value="Six-hairpin glycosidases"/>
    <property type="match status" value="1"/>
</dbReference>
<dbReference type="Proteomes" id="UP000244005">
    <property type="component" value="Unassembled WGS sequence"/>
</dbReference>
<sequence>MSLNSKPLIIDGIVGNGRMLAALGSSGELHRLWWPQIACPQHVNEFVFGIFVENWSDDVAWLNGDSWTHRQYYLEDTNCLVTSSTCENLPVAVEVTDFCLPDSDTLVRIVDVTSSHEAMVDVKLFAAASFAICESARYNAVQFDKEHDAMVFYRHRHAFAIGSERECSWYEAGKRRDALTTRPAPRARGPAPLADGHETPSSHSVHLNGTAVAMGMHGALSWNFVLSSEESLSVPIFVSAGDSPETAIATHKASKSRGAARLLDATILYWHRFVQSGRRLHTTDESVRRLFKRSALAIKLMCDKTGAVVAAPEFDEDYTRCGGYSFCWGRDAAYIATALDQAGFHDLVTHFYDWTLKAQSPDGSWAQRHFMDARLAPQWGLQVDETGSIVWGMWQHHEALVAAQRPDKAREFATKVWPAVKRAADFLTISVDPDTKLPLASRDLWEERLGEHVYSAGAVCAGLKCACDLAQQLNRVAEAEPWGAAADDMLDAICKVGWSEERGHFLRVLKLQISEQTFRDHELNGVRVFSQTEDKGYVRRYANIDSTVDASLLGLSVPFNVVRANDQKMQLTATEIRKRLTVPGVGGLKRYEDDHYIGGNPWIVTTLWMGLYDLRLGDVEASKRALQWAIDHQTDLGLLPEQVDRVTGRTAWVVPLTWSHAMYILTVVALDEQKQI</sequence>